<organism evidence="2">
    <name type="scientific">Lycorma delicatula</name>
    <name type="common">Spotted lanternfly</name>
    <name type="synonym">Aphaena delicatula</name>
    <dbReference type="NCBI Taxonomy" id="130591"/>
    <lineage>
        <taxon>Eukaryota</taxon>
        <taxon>Metazoa</taxon>
        <taxon>Ecdysozoa</taxon>
        <taxon>Arthropoda</taxon>
        <taxon>Hexapoda</taxon>
        <taxon>Insecta</taxon>
        <taxon>Pterygota</taxon>
        <taxon>Neoptera</taxon>
        <taxon>Paraneoptera</taxon>
        <taxon>Hemiptera</taxon>
        <taxon>Auchenorrhyncha</taxon>
        <taxon>Fulgoroidea</taxon>
        <taxon>Fulgoridae</taxon>
        <taxon>Aphaeninae</taxon>
        <taxon>Lycorma</taxon>
    </lineage>
</organism>
<keyword evidence="1" id="KW-0812">Transmembrane</keyword>
<keyword evidence="1" id="KW-0472">Membrane</keyword>
<geneLocation type="mitochondrion" evidence="2"/>
<keyword evidence="2" id="KW-0496">Mitochondrion</keyword>
<dbReference type="EMBL" id="MT079449">
    <property type="protein sequence ID" value="QPN49804.1"/>
    <property type="molecule type" value="Genomic_DNA"/>
</dbReference>
<sequence length="53" mass="6425">MPQMSPIMWNIMLMMTTATIMMNLTKLFFMTNLNTNKKKNNKKKSKLNINWKW</sequence>
<dbReference type="AlphaFoldDB" id="A0A7U3QJT1"/>
<proteinExistence type="predicted"/>
<gene>
    <name evidence="2" type="primary">atp8</name>
</gene>
<keyword evidence="1" id="KW-1133">Transmembrane helix</keyword>
<name>A0A7U3QJT1_LYCDL</name>
<accession>A0A7U3QJT1</accession>
<feature type="transmembrane region" description="Helical" evidence="1">
    <location>
        <begin position="6"/>
        <end position="29"/>
    </location>
</feature>
<reference evidence="2" key="1">
    <citation type="journal article" date="2021" name="Evol. Appl.">
        <title>Global Phylogeography and Invasion History of the Spotted Lanternfly Revealed by Mitochondrial Phylogenomics.</title>
        <authorList>
            <person name="Du Z."/>
            <person name="Wu Y."/>
            <person name="Chen Z."/>
            <person name="Cao L."/>
            <person name="Ishikawa T."/>
            <person name="Kamitani S."/>
            <person name="Sota T."/>
            <person name="Song F."/>
            <person name="Tian L."/>
            <person name="Cai W."/>
            <person name="Li H."/>
        </authorList>
    </citation>
    <scope>NUCLEOTIDE SEQUENCE</scope>
    <source>
        <strain evidence="2">HNLH-7</strain>
    </source>
</reference>
<evidence type="ECO:0000313" key="2">
    <source>
        <dbReference type="EMBL" id="QPN49804.1"/>
    </source>
</evidence>
<evidence type="ECO:0000256" key="1">
    <source>
        <dbReference type="SAM" id="Phobius"/>
    </source>
</evidence>
<protein>
    <submittedName>
        <fullName evidence="2">ATP synthase F0 subunit 8</fullName>
    </submittedName>
</protein>